<gene>
    <name evidence="2" type="primary">PmlGA01_070030800</name>
    <name evidence="2" type="ORF">PMLGA01_070030800</name>
</gene>
<dbReference type="EMBL" id="LT594495">
    <property type="protein sequence ID" value="SBT71061.1"/>
    <property type="molecule type" value="Genomic_DNA"/>
</dbReference>
<dbReference type="AlphaFoldDB" id="A0A1C3KBV3"/>
<evidence type="ECO:0000313" key="3">
    <source>
        <dbReference type="Proteomes" id="UP000219799"/>
    </source>
</evidence>
<reference evidence="2 3" key="1">
    <citation type="submission" date="2016-06" db="EMBL/GenBank/DDBJ databases">
        <authorList>
            <consortium name="Pathogen Informatics"/>
        </authorList>
    </citation>
    <scope>NUCLEOTIDE SEQUENCE [LARGE SCALE GENOMIC DNA]</scope>
    <source>
        <strain evidence="2">PmlGA01</strain>
    </source>
</reference>
<keyword evidence="1" id="KW-1133">Transmembrane helix</keyword>
<protein>
    <submittedName>
        <fullName evidence="2">Uncharacterized protein</fullName>
    </submittedName>
</protein>
<proteinExistence type="predicted"/>
<organism evidence="2 3">
    <name type="scientific">Plasmodium malariae</name>
    <dbReference type="NCBI Taxonomy" id="5858"/>
    <lineage>
        <taxon>Eukaryota</taxon>
        <taxon>Sar</taxon>
        <taxon>Alveolata</taxon>
        <taxon>Apicomplexa</taxon>
        <taxon>Aconoidasida</taxon>
        <taxon>Haemosporida</taxon>
        <taxon>Plasmodiidae</taxon>
        <taxon>Plasmodium</taxon>
        <taxon>Plasmodium (Plasmodium)</taxon>
    </lineage>
</organism>
<accession>A0A1C3KBV3</accession>
<evidence type="ECO:0000313" key="2">
    <source>
        <dbReference type="EMBL" id="SBT71061.1"/>
    </source>
</evidence>
<name>A0A1C3KBV3_PLAMA</name>
<keyword evidence="1" id="KW-0812">Transmembrane</keyword>
<evidence type="ECO:0000256" key="1">
    <source>
        <dbReference type="SAM" id="Phobius"/>
    </source>
</evidence>
<keyword evidence="1" id="KW-0472">Membrane</keyword>
<dbReference type="VEuPathDB" id="PlasmoDB:PmUG01_07040200"/>
<feature type="transmembrane region" description="Helical" evidence="1">
    <location>
        <begin position="76"/>
        <end position="98"/>
    </location>
</feature>
<dbReference type="Proteomes" id="UP000219799">
    <property type="component" value="Chromosome 7"/>
</dbReference>
<sequence>MLVPPQFYNGEIVVDLDNTIFKLEAEKVIELYKKSIYNYLFNSGYSKNDEATVVSAINVDKRIRDLKKERLKNMGYNVQFIFILLTFSIIYFACKGIIEHFKSRHKKTLPEVNKKLKK</sequence>